<dbReference type="InterPro" id="IPR001214">
    <property type="entry name" value="SET_dom"/>
</dbReference>
<evidence type="ECO:0000256" key="5">
    <source>
        <dbReference type="SAM" id="MobiDB-lite"/>
    </source>
</evidence>
<evidence type="ECO:0000313" key="9">
    <source>
        <dbReference type="Proteomes" id="UP000053263"/>
    </source>
</evidence>
<dbReference type="AlphaFoldDB" id="A0A0C9T5N1"/>
<dbReference type="SUPFAM" id="SSF144232">
    <property type="entry name" value="HIT/MYND zinc finger-like"/>
    <property type="match status" value="1"/>
</dbReference>
<dbReference type="InterPro" id="IPR050869">
    <property type="entry name" value="H3K4_H4K5_MeTrfase"/>
</dbReference>
<name>A0A0C9T5N1_PLICR</name>
<evidence type="ECO:0000256" key="4">
    <source>
        <dbReference type="PROSITE-ProRule" id="PRU00134"/>
    </source>
</evidence>
<feature type="region of interest" description="Disordered" evidence="5">
    <location>
        <begin position="1"/>
        <end position="44"/>
    </location>
</feature>
<dbReference type="EMBL" id="KN832570">
    <property type="protein sequence ID" value="KII84634.1"/>
    <property type="molecule type" value="Genomic_DNA"/>
</dbReference>
<dbReference type="Proteomes" id="UP000053263">
    <property type="component" value="Unassembled WGS sequence"/>
</dbReference>
<reference evidence="8 9" key="1">
    <citation type="submission" date="2014-06" db="EMBL/GenBank/DDBJ databases">
        <title>Evolutionary Origins and Diversification of the Mycorrhizal Mutualists.</title>
        <authorList>
            <consortium name="DOE Joint Genome Institute"/>
            <consortium name="Mycorrhizal Genomics Consortium"/>
            <person name="Kohler A."/>
            <person name="Kuo A."/>
            <person name="Nagy L.G."/>
            <person name="Floudas D."/>
            <person name="Copeland A."/>
            <person name="Barry K.W."/>
            <person name="Cichocki N."/>
            <person name="Veneault-Fourrey C."/>
            <person name="LaButti K."/>
            <person name="Lindquist E.A."/>
            <person name="Lipzen A."/>
            <person name="Lundell T."/>
            <person name="Morin E."/>
            <person name="Murat C."/>
            <person name="Riley R."/>
            <person name="Ohm R."/>
            <person name="Sun H."/>
            <person name="Tunlid A."/>
            <person name="Henrissat B."/>
            <person name="Grigoriev I.V."/>
            <person name="Hibbett D.S."/>
            <person name="Martin F."/>
        </authorList>
    </citation>
    <scope>NUCLEOTIDE SEQUENCE [LARGE SCALE GENOMIC DNA]</scope>
    <source>
        <strain evidence="8 9">FD-325 SS-3</strain>
    </source>
</reference>
<accession>A0A0C9T5N1</accession>
<feature type="domain" description="MYND-type" evidence="7">
    <location>
        <begin position="103"/>
        <end position="143"/>
    </location>
</feature>
<dbReference type="InterPro" id="IPR046341">
    <property type="entry name" value="SET_dom_sf"/>
</dbReference>
<dbReference type="PANTHER" id="PTHR12197:SF251">
    <property type="entry name" value="EG:BACR7C10.4 PROTEIN"/>
    <property type="match status" value="1"/>
</dbReference>
<dbReference type="SUPFAM" id="SSF82199">
    <property type="entry name" value="SET domain"/>
    <property type="match status" value="1"/>
</dbReference>
<feature type="domain" description="SET" evidence="6">
    <location>
        <begin position="58"/>
        <end position="314"/>
    </location>
</feature>
<dbReference type="Pfam" id="PF01753">
    <property type="entry name" value="zf-MYND"/>
    <property type="match status" value="1"/>
</dbReference>
<evidence type="ECO:0000256" key="3">
    <source>
        <dbReference type="ARBA" id="ARBA00022833"/>
    </source>
</evidence>
<evidence type="ECO:0008006" key="10">
    <source>
        <dbReference type="Google" id="ProtNLM"/>
    </source>
</evidence>
<organism evidence="8 9">
    <name type="scientific">Plicaturopsis crispa FD-325 SS-3</name>
    <dbReference type="NCBI Taxonomy" id="944288"/>
    <lineage>
        <taxon>Eukaryota</taxon>
        <taxon>Fungi</taxon>
        <taxon>Dikarya</taxon>
        <taxon>Basidiomycota</taxon>
        <taxon>Agaricomycotina</taxon>
        <taxon>Agaricomycetes</taxon>
        <taxon>Agaricomycetidae</taxon>
        <taxon>Amylocorticiales</taxon>
        <taxon>Amylocorticiaceae</taxon>
        <taxon>Plicatura</taxon>
        <taxon>Plicaturopsis crispa</taxon>
    </lineage>
</organism>
<feature type="compositionally biased region" description="Polar residues" evidence="5">
    <location>
        <begin position="1"/>
        <end position="20"/>
    </location>
</feature>
<dbReference type="Gene3D" id="6.10.140.2220">
    <property type="match status" value="1"/>
</dbReference>
<evidence type="ECO:0000259" key="6">
    <source>
        <dbReference type="PROSITE" id="PS50280"/>
    </source>
</evidence>
<dbReference type="GO" id="GO:0005634">
    <property type="term" value="C:nucleus"/>
    <property type="evidence" value="ECO:0007669"/>
    <property type="project" value="TreeGrafter"/>
</dbReference>
<keyword evidence="3" id="KW-0862">Zinc</keyword>
<dbReference type="Pfam" id="PF00856">
    <property type="entry name" value="SET"/>
    <property type="match status" value="1"/>
</dbReference>
<dbReference type="Gene3D" id="2.170.270.10">
    <property type="entry name" value="SET domain"/>
    <property type="match status" value="1"/>
</dbReference>
<sequence length="582" mass="62360">MSFSNLKNARQSKQSKSYVNTPSTSGASVTSTAATAPVSEGSKPEEISASGLYASLPLHIAIRATEETGRGLYAKQALKAGSVLISTKPHASALSTLYLESHCSSCAAPGTATGLKRCTRCRTVLYCNATCQNLDWSIHKHECQALQKWAAAAPSPEVAVPNDAVRCLGRICWRKRAKGSDSIWAREINAMQSHRASIPASAQQKYTHLAHSLVRYLGLSSPEEIAEFGFASPGDLVDIISRFITNSFTLTSPSLTPLGVCVSPLVALINHSCDPNAVLVFPRASNDPSTQEPLMQVVAIRDILPGEQILTAYVDTTLPRTLRQQALKEAQNFTCACTLCAHPPPVDLQEVIWCPKTCGGMCPLPTEENDLVRCTKCQAVVADTDAVLDALRVGQEALDKATSLQNSDPTHAHRLTSKMIPILTSARIVPSSHPLLGLQRLHQYLLIATLSDGCTQERLDEAIQVASKSAAGISSILAPGHPIRAIELAELGKLLAVDEPAPAQPGRPQDFPPSGPARLKMALDTLIRARAELLIAFGGVNEGGQVGREVRESIVALEKELGVWKQGIKNAIEDIPKPTKSR</sequence>
<keyword evidence="2 4" id="KW-0863">Zinc-finger</keyword>
<evidence type="ECO:0000313" key="8">
    <source>
        <dbReference type="EMBL" id="KII84634.1"/>
    </source>
</evidence>
<evidence type="ECO:0000259" key="7">
    <source>
        <dbReference type="PROSITE" id="PS50865"/>
    </source>
</evidence>
<dbReference type="PANTHER" id="PTHR12197">
    <property type="entry name" value="HISTONE-LYSINE N-METHYLTRANSFERASE SMYD"/>
    <property type="match status" value="1"/>
</dbReference>
<keyword evidence="9" id="KW-1185">Reference proteome</keyword>
<dbReference type="Gene3D" id="1.10.220.160">
    <property type="match status" value="1"/>
</dbReference>
<dbReference type="InterPro" id="IPR002893">
    <property type="entry name" value="Znf_MYND"/>
</dbReference>
<proteinExistence type="predicted"/>
<dbReference type="HOGENOM" id="CLU_018406_4_1_1"/>
<evidence type="ECO:0000256" key="1">
    <source>
        <dbReference type="ARBA" id="ARBA00022723"/>
    </source>
</evidence>
<evidence type="ECO:0000256" key="2">
    <source>
        <dbReference type="ARBA" id="ARBA00022771"/>
    </source>
</evidence>
<protein>
    <recommendedName>
        <fullName evidence="10">SET domain-containing protein</fullName>
    </recommendedName>
</protein>
<feature type="compositionally biased region" description="Low complexity" evidence="5">
    <location>
        <begin position="21"/>
        <end position="39"/>
    </location>
</feature>
<keyword evidence="1" id="KW-0479">Metal-binding</keyword>
<dbReference type="GO" id="GO:0008270">
    <property type="term" value="F:zinc ion binding"/>
    <property type="evidence" value="ECO:0007669"/>
    <property type="project" value="UniProtKB-KW"/>
</dbReference>
<gene>
    <name evidence="8" type="ORF">PLICRDRAFT_117564</name>
</gene>
<dbReference type="PROSITE" id="PS50280">
    <property type="entry name" value="SET"/>
    <property type="match status" value="1"/>
</dbReference>
<dbReference type="OrthoDB" id="265717at2759"/>
<dbReference type="PROSITE" id="PS50865">
    <property type="entry name" value="ZF_MYND_2"/>
    <property type="match status" value="1"/>
</dbReference>
<dbReference type="SMART" id="SM00317">
    <property type="entry name" value="SET"/>
    <property type="match status" value="1"/>
</dbReference>